<evidence type="ECO:0000313" key="4">
    <source>
        <dbReference type="Proteomes" id="UP000269198"/>
    </source>
</evidence>
<organism evidence="3 4">
    <name type="scientific">Halostreptopolyspora alba</name>
    <dbReference type="NCBI Taxonomy" id="2487137"/>
    <lineage>
        <taxon>Bacteria</taxon>
        <taxon>Bacillati</taxon>
        <taxon>Actinomycetota</taxon>
        <taxon>Actinomycetes</taxon>
        <taxon>Streptosporangiales</taxon>
        <taxon>Nocardiopsidaceae</taxon>
        <taxon>Halostreptopolyspora</taxon>
    </lineage>
</organism>
<evidence type="ECO:0000256" key="1">
    <source>
        <dbReference type="SAM" id="MobiDB-lite"/>
    </source>
</evidence>
<dbReference type="Pfam" id="PF20248">
    <property type="entry name" value="DUF6603"/>
    <property type="match status" value="1"/>
</dbReference>
<keyword evidence="4" id="KW-1185">Reference proteome</keyword>
<sequence>MAVTYGQLKGWLDTVQINANLDLSPGNSGNQDIKAILDMVEFSFVQEVVNAAAHVIKVTEKKPLSITGTIADTFSATVTFIPEQADPEDGTPIIGISLTISLTKDHAGWGIFADIGLDPPTVKFLAASYAEGTWKRLAVETVINTTPAILVSCEIPLKRKPTSYRFILTRAGGEPFSLIEAFEKLGVDGIDEFGPLLPQVGRLWLDYTPRQSAAPIVISGDSTDHRTGAPRSFTFGLAVLAKDKNKRRPLVLMASFPLGTVARLSQLSMLRGQIPKDVDLALDAVNVVAATADVPKATLTEVNRVLTTSGAPTLPTTQDLGKGVQVNLDITIVKDKRTLIVLGKKQGTDTPYAVEPDEVQPLALDSTPQPKDSSTTEVQRALGPLHINRVGARLAPPHDGSGATRVLLEIDAALIAAGFELRATGLAIGLTITKDPRVTVDLAGLGAGFSQKPITVTGAIVKRDRVGYDYAYEGLLMVQATKWGLLAVGSYARIKDVANRPGYTSLFVFGGLAGKIAGPPPVVFTGLALGIGYNSKIRLPDADGVPEFPFIKALADMKGFAGDPPDPVSTLEKITGGTGDDPAVVVPEPGNLWFTAGLAATIAETIAVQALLIAQFGPDDFSVALLGAMNADFPPRDKALSAGEAESAAPDDEIAPTADAQPRVAHVELGFRALYEHKKRQLSLTAALSDNSWIVHPDCKLTGGAAIYVWFPGSSHSGDFVGTVGGYHPNYHPPAHYPQQVQRLGIHWSVSSAVSVRGELYVAVTPKVGMVGGRLSVDFRSGGLHAWLNAGFDAIVWWAPLYFDLRMWISIGASYTATVLWWDVTIRAEIGAYLSMWGPPTGGTARVEVGPFSKSIDFGEPKALRIEPLSWAEFRNKQLPADPLGISPLDGLLTDPVKSRETTNGRWVVSTDGFSFSTRSALPTTTLICNGVDNTPENQPTLKVGPMNDAVVTVKHEVTVTSGGFTVSGWIAEAVTGRYPRALWAAAGTTTAPPGRDEVQTIGYASGAVITAPPPKTDGRQLAADGKAVQYAGLSEPANPLSLITPEHNEDATSPEPNKDKARAALKNTLKRLNLLVEPV</sequence>
<feature type="domain" description="DUF6603" evidence="2">
    <location>
        <begin position="378"/>
        <end position="919"/>
    </location>
</feature>
<comment type="caution">
    <text evidence="3">The sequence shown here is derived from an EMBL/GenBank/DDBJ whole genome shotgun (WGS) entry which is preliminary data.</text>
</comment>
<proteinExistence type="predicted"/>
<dbReference type="OrthoDB" id="535891at2"/>
<evidence type="ECO:0000259" key="2">
    <source>
        <dbReference type="Pfam" id="PF20248"/>
    </source>
</evidence>
<reference evidence="3 4" key="1">
    <citation type="submission" date="2018-11" db="EMBL/GenBank/DDBJ databases">
        <title>The genome draft of YIM 96095.</title>
        <authorList>
            <person name="Tang S.-K."/>
            <person name="Chunyu W.-X."/>
            <person name="Feng Y.-Z."/>
        </authorList>
    </citation>
    <scope>NUCLEOTIDE SEQUENCE [LARGE SCALE GENOMIC DNA]</scope>
    <source>
        <strain evidence="3 4">YIM 96095</strain>
    </source>
</reference>
<gene>
    <name evidence="3" type="ORF">EFW17_02265</name>
</gene>
<protein>
    <recommendedName>
        <fullName evidence="2">DUF6603 domain-containing protein</fullName>
    </recommendedName>
</protein>
<dbReference type="Proteomes" id="UP000269198">
    <property type="component" value="Unassembled WGS sequence"/>
</dbReference>
<feature type="compositionally biased region" description="Basic and acidic residues" evidence="1">
    <location>
        <begin position="1047"/>
        <end position="1060"/>
    </location>
</feature>
<dbReference type="EMBL" id="RJMB01000002">
    <property type="protein sequence ID" value="RNL86744.1"/>
    <property type="molecule type" value="Genomic_DNA"/>
</dbReference>
<name>A0A3N0EG04_9ACTN</name>
<dbReference type="AlphaFoldDB" id="A0A3N0EG04"/>
<dbReference type="InterPro" id="IPR046538">
    <property type="entry name" value="DUF6603"/>
</dbReference>
<accession>A0A3N0EG04</accession>
<evidence type="ECO:0000313" key="3">
    <source>
        <dbReference type="EMBL" id="RNL86744.1"/>
    </source>
</evidence>
<feature type="region of interest" description="Disordered" evidence="1">
    <location>
        <begin position="1038"/>
        <end position="1060"/>
    </location>
</feature>